<dbReference type="AlphaFoldDB" id="A0AAV7E2B9"/>
<dbReference type="EMBL" id="JAINDJ010000007">
    <property type="protein sequence ID" value="KAG9442723.1"/>
    <property type="molecule type" value="Genomic_DNA"/>
</dbReference>
<evidence type="ECO:0000256" key="2">
    <source>
        <dbReference type="ARBA" id="ARBA00022729"/>
    </source>
</evidence>
<protein>
    <submittedName>
        <fullName evidence="4">Uncharacterized protein</fullName>
    </submittedName>
</protein>
<dbReference type="PANTHER" id="PTHR33227">
    <property type="entry name" value="STIGMA-SPECIFIC STIG1-LIKE PROTEIN 3"/>
    <property type="match status" value="1"/>
</dbReference>
<comment type="similarity">
    <text evidence="1">Belongs to the STIG1 family.</text>
</comment>
<sequence length="115" mass="12607">MKLINLTFFVAFIAVMASETSTHLAASASDLALEDHDNLISLNSFSCKKDPTICYKEGSPGPYCCLKHCVDVQTDHGNCGSCNHKCKNKEACCKGRCVKLPPFADCDHHPAPFLW</sequence>
<dbReference type="InterPro" id="IPR006969">
    <property type="entry name" value="Stig-like"/>
</dbReference>
<keyword evidence="5" id="KW-1185">Reference proteome</keyword>
<feature type="signal peptide" evidence="3">
    <location>
        <begin position="1"/>
        <end position="17"/>
    </location>
</feature>
<organism evidence="4 5">
    <name type="scientific">Aristolochia fimbriata</name>
    <name type="common">White veined hardy Dutchman's pipe vine</name>
    <dbReference type="NCBI Taxonomy" id="158543"/>
    <lineage>
        <taxon>Eukaryota</taxon>
        <taxon>Viridiplantae</taxon>
        <taxon>Streptophyta</taxon>
        <taxon>Embryophyta</taxon>
        <taxon>Tracheophyta</taxon>
        <taxon>Spermatophyta</taxon>
        <taxon>Magnoliopsida</taxon>
        <taxon>Magnoliidae</taxon>
        <taxon>Piperales</taxon>
        <taxon>Aristolochiaceae</taxon>
        <taxon>Aristolochia</taxon>
    </lineage>
</organism>
<evidence type="ECO:0000313" key="5">
    <source>
        <dbReference type="Proteomes" id="UP000825729"/>
    </source>
</evidence>
<dbReference type="Proteomes" id="UP000825729">
    <property type="component" value="Unassembled WGS sequence"/>
</dbReference>
<dbReference type="Pfam" id="PF04885">
    <property type="entry name" value="Stig1"/>
    <property type="match status" value="1"/>
</dbReference>
<dbReference type="PANTHER" id="PTHR33227:SF54">
    <property type="entry name" value="PROTEIN STIG1"/>
    <property type="match status" value="1"/>
</dbReference>
<keyword evidence="2 3" id="KW-0732">Signal</keyword>
<evidence type="ECO:0000256" key="1">
    <source>
        <dbReference type="ARBA" id="ARBA00006010"/>
    </source>
</evidence>
<gene>
    <name evidence="4" type="ORF">H6P81_018577</name>
</gene>
<accession>A0AAV7E2B9</accession>
<reference evidence="4 5" key="1">
    <citation type="submission" date="2021-07" db="EMBL/GenBank/DDBJ databases">
        <title>The Aristolochia fimbriata genome: insights into angiosperm evolution, floral development and chemical biosynthesis.</title>
        <authorList>
            <person name="Jiao Y."/>
        </authorList>
    </citation>
    <scope>NUCLEOTIDE SEQUENCE [LARGE SCALE GENOMIC DNA]</scope>
    <source>
        <strain evidence="4">IBCAS-2021</strain>
        <tissue evidence="4">Leaf</tissue>
    </source>
</reference>
<proteinExistence type="inferred from homology"/>
<comment type="caution">
    <text evidence="4">The sequence shown here is derived from an EMBL/GenBank/DDBJ whole genome shotgun (WGS) entry which is preliminary data.</text>
</comment>
<evidence type="ECO:0000313" key="4">
    <source>
        <dbReference type="EMBL" id="KAG9442723.1"/>
    </source>
</evidence>
<feature type="chain" id="PRO_5044012104" evidence="3">
    <location>
        <begin position="18"/>
        <end position="115"/>
    </location>
</feature>
<evidence type="ECO:0000256" key="3">
    <source>
        <dbReference type="SAM" id="SignalP"/>
    </source>
</evidence>
<name>A0AAV7E2B9_ARIFI</name>